<reference evidence="1" key="1">
    <citation type="submission" date="2023-03" db="EMBL/GenBank/DDBJ databases">
        <authorList>
            <person name="Steffen K."/>
            <person name="Cardenas P."/>
        </authorList>
    </citation>
    <scope>NUCLEOTIDE SEQUENCE</scope>
</reference>
<dbReference type="SUPFAM" id="SSF49785">
    <property type="entry name" value="Galactose-binding domain-like"/>
    <property type="match status" value="1"/>
</dbReference>
<organism evidence="1 2">
    <name type="scientific">Geodia barretti</name>
    <name type="common">Barrett's horny sponge</name>
    <dbReference type="NCBI Taxonomy" id="519541"/>
    <lineage>
        <taxon>Eukaryota</taxon>
        <taxon>Metazoa</taxon>
        <taxon>Porifera</taxon>
        <taxon>Demospongiae</taxon>
        <taxon>Heteroscleromorpha</taxon>
        <taxon>Tetractinellida</taxon>
        <taxon>Astrophorina</taxon>
        <taxon>Geodiidae</taxon>
        <taxon>Geodia</taxon>
    </lineage>
</organism>
<dbReference type="EMBL" id="CASHTH010002234">
    <property type="protein sequence ID" value="CAI8026780.1"/>
    <property type="molecule type" value="Genomic_DNA"/>
</dbReference>
<keyword evidence="2" id="KW-1185">Reference proteome</keyword>
<evidence type="ECO:0000313" key="1">
    <source>
        <dbReference type="EMBL" id="CAI8026780.1"/>
    </source>
</evidence>
<accession>A0AA35SB16</accession>
<comment type="caution">
    <text evidence="1">The sequence shown here is derived from an EMBL/GenBank/DDBJ whole genome shotgun (WGS) entry which is preliminary data.</text>
</comment>
<gene>
    <name evidence="1" type="ORF">GBAR_LOCUS15345</name>
</gene>
<name>A0AA35SB16_GEOBA</name>
<dbReference type="AlphaFoldDB" id="A0AA35SB16"/>
<evidence type="ECO:0000313" key="2">
    <source>
        <dbReference type="Proteomes" id="UP001174909"/>
    </source>
</evidence>
<dbReference type="Proteomes" id="UP001174909">
    <property type="component" value="Unassembled WGS sequence"/>
</dbReference>
<dbReference type="InterPro" id="IPR008979">
    <property type="entry name" value="Galactose-bd-like_sf"/>
</dbReference>
<protein>
    <submittedName>
        <fullName evidence="1">Uncharacterized protein</fullName>
    </submittedName>
</protein>
<sequence>MPRFAVDLNTPDGRNTVGGRPWRVAPGLVPGEPNEGLSARLLAAPPRLADFDDSAWDECDNVRQSLSVGFTFAWYRIAVTLPATIDGADVSGARVWFETNFDNYGEVWVNGEIDRAFGSIVGLNAPHRVEISGAAEPGATYVIACLCLNGPLAAPRGGIFMRFATLAFESTDD</sequence>
<proteinExistence type="predicted"/>
<dbReference type="Gene3D" id="2.60.120.260">
    <property type="entry name" value="Galactose-binding domain-like"/>
    <property type="match status" value="1"/>
</dbReference>